<dbReference type="SMART" id="SM00382">
    <property type="entry name" value="AAA"/>
    <property type="match status" value="2"/>
</dbReference>
<dbReference type="RefSeq" id="WP_156005478.1">
    <property type="nucleotide sequence ID" value="NZ_CP045483.1"/>
</dbReference>
<dbReference type="CDD" id="cd03225">
    <property type="entry name" value="ABC_cobalt_CbiO_domain1"/>
    <property type="match status" value="1"/>
</dbReference>
<keyword evidence="3" id="KW-1003">Cell membrane</keyword>
<evidence type="ECO:0000256" key="1">
    <source>
        <dbReference type="ARBA" id="ARBA00004202"/>
    </source>
</evidence>
<keyword evidence="7" id="KW-0472">Membrane</keyword>
<keyword evidence="2" id="KW-0813">Transport</keyword>
<sequence>MLIINDEIEVSEDERVILLGKNGSGKTTLIKRALCLGEPIKVTIDGEDFCKKRDYSLLSAVFQEPSTQILGLTCEDELKLQSLFHDVDFSIPQRIMGEYFNVNFYKLSDGYKKRFVISTVLASRPKHIMLDEPFANLDKYAIPLVKEVIPKGSLITEHRVKEVRDWGDRFYLLTKKGVKEISRDKLYDERFLKENGLRGFSLQPIQTRLGKVIFEQDWIKVREGEVFCIVGRNGIGKTTTLKSLVGKIYVVFQNPDLQFFNPTVRDEVKDEKVLKLFKLDEIADKSPFQLSYGQKMRVLIASAFASSYKLIGLDEPSVGMDGDALMSFYDMIKMLKEQGRGIIIATHDEDLISICDTVVDLEERRRLKQT</sequence>
<name>A0A650CMJ9_9CREN</name>
<dbReference type="InterPro" id="IPR050095">
    <property type="entry name" value="ECF_ABC_transporter_ATP-bd"/>
</dbReference>
<evidence type="ECO:0000256" key="2">
    <source>
        <dbReference type="ARBA" id="ARBA00022448"/>
    </source>
</evidence>
<keyword evidence="11" id="KW-1185">Reference proteome</keyword>
<evidence type="ECO:0000256" key="7">
    <source>
        <dbReference type="ARBA" id="ARBA00023136"/>
    </source>
</evidence>
<reference evidence="10 11" key="1">
    <citation type="submission" date="2019-10" db="EMBL/GenBank/DDBJ databases">
        <title>Genome Sequences from Six Type Strain Members of the Archaeal Family Sulfolobaceae: Acidianus ambivalens, Acidianus infernus, Metallosphaera prunae, Stygiolobus azoricus, Sulfolobus metallicus, and Sulfurisphaera ohwakuensis.</title>
        <authorList>
            <person name="Counts J.A."/>
            <person name="Kelly R.M."/>
        </authorList>
    </citation>
    <scope>NUCLEOTIDE SEQUENCE [LARGE SCALE GENOMIC DNA]</scope>
    <source>
        <strain evidence="10 11">FC6</strain>
    </source>
</reference>
<dbReference type="Proteomes" id="UP000423396">
    <property type="component" value="Chromosome"/>
</dbReference>
<proteinExistence type="predicted"/>
<organism evidence="10 11">
    <name type="scientific">Stygiolobus azoricus</name>
    <dbReference type="NCBI Taxonomy" id="41675"/>
    <lineage>
        <taxon>Archaea</taxon>
        <taxon>Thermoproteota</taxon>
        <taxon>Thermoprotei</taxon>
        <taxon>Sulfolobales</taxon>
        <taxon>Sulfolobaceae</taxon>
        <taxon>Stygiolobus</taxon>
    </lineage>
</organism>
<feature type="domain" description="ABC transporter" evidence="9">
    <location>
        <begin position="2"/>
        <end position="200"/>
    </location>
</feature>
<evidence type="ECO:0000313" key="11">
    <source>
        <dbReference type="Proteomes" id="UP000423396"/>
    </source>
</evidence>
<keyword evidence="6" id="KW-1278">Translocase</keyword>
<dbReference type="GeneID" id="42798046"/>
<dbReference type="GO" id="GO:0042626">
    <property type="term" value="F:ATPase-coupled transmembrane transporter activity"/>
    <property type="evidence" value="ECO:0007669"/>
    <property type="project" value="TreeGrafter"/>
</dbReference>
<gene>
    <name evidence="10" type="ORF">D1868_03205</name>
</gene>
<comment type="subcellular location">
    <subcellularLocation>
        <location evidence="1">Cell membrane</location>
        <topology evidence="1">Peripheral membrane protein</topology>
    </subcellularLocation>
</comment>
<dbReference type="GO" id="GO:0043190">
    <property type="term" value="C:ATP-binding cassette (ABC) transporter complex"/>
    <property type="evidence" value="ECO:0007669"/>
    <property type="project" value="TreeGrafter"/>
</dbReference>
<dbReference type="InterPro" id="IPR003439">
    <property type="entry name" value="ABC_transporter-like_ATP-bd"/>
</dbReference>
<accession>A0A650CMJ9</accession>
<dbReference type="InterPro" id="IPR015856">
    <property type="entry name" value="ABC_transpr_CbiO/EcfA_su"/>
</dbReference>
<dbReference type="InterPro" id="IPR027417">
    <property type="entry name" value="P-loop_NTPase"/>
</dbReference>
<dbReference type="Gene3D" id="3.40.50.300">
    <property type="entry name" value="P-loop containing nucleotide triphosphate hydrolases"/>
    <property type="match status" value="3"/>
</dbReference>
<dbReference type="EMBL" id="CP045483">
    <property type="protein sequence ID" value="QGR19080.1"/>
    <property type="molecule type" value="Genomic_DNA"/>
</dbReference>
<evidence type="ECO:0000313" key="10">
    <source>
        <dbReference type="EMBL" id="QGR19080.1"/>
    </source>
</evidence>
<dbReference type="KEGG" id="sazo:D1868_03205"/>
<evidence type="ECO:0000256" key="5">
    <source>
        <dbReference type="ARBA" id="ARBA00022840"/>
    </source>
</evidence>
<keyword evidence="4" id="KW-0547">Nucleotide-binding</keyword>
<dbReference type="PROSITE" id="PS00211">
    <property type="entry name" value="ABC_TRANSPORTER_1"/>
    <property type="match status" value="1"/>
</dbReference>
<evidence type="ECO:0000256" key="3">
    <source>
        <dbReference type="ARBA" id="ARBA00022475"/>
    </source>
</evidence>
<keyword evidence="5 10" id="KW-0067">ATP-binding</keyword>
<dbReference type="PANTHER" id="PTHR43553:SF27">
    <property type="entry name" value="ENERGY-COUPLING FACTOR TRANSPORTER ATP-BINDING PROTEIN ECFA2"/>
    <property type="match status" value="1"/>
</dbReference>
<dbReference type="Pfam" id="PF00005">
    <property type="entry name" value="ABC_tran"/>
    <property type="match status" value="2"/>
</dbReference>
<dbReference type="AlphaFoldDB" id="A0A650CMJ9"/>
<dbReference type="GO" id="GO:0016887">
    <property type="term" value="F:ATP hydrolysis activity"/>
    <property type="evidence" value="ECO:0007669"/>
    <property type="project" value="InterPro"/>
</dbReference>
<dbReference type="OrthoDB" id="35850at2157"/>
<evidence type="ECO:0000256" key="6">
    <source>
        <dbReference type="ARBA" id="ARBA00022967"/>
    </source>
</evidence>
<dbReference type="InterPro" id="IPR017871">
    <property type="entry name" value="ABC_transporter-like_CS"/>
</dbReference>
<comment type="function">
    <text evidence="8">Probably part of an ABC transporter complex. Responsible for energy coupling to the transport system.</text>
</comment>
<dbReference type="SUPFAM" id="SSF52540">
    <property type="entry name" value="P-loop containing nucleoside triphosphate hydrolases"/>
    <property type="match status" value="2"/>
</dbReference>
<protein>
    <submittedName>
        <fullName evidence="10">ATP-binding cassette domain-containing protein</fullName>
    </submittedName>
</protein>
<dbReference type="PANTHER" id="PTHR43553">
    <property type="entry name" value="HEAVY METAL TRANSPORTER"/>
    <property type="match status" value="1"/>
</dbReference>
<evidence type="ECO:0000256" key="8">
    <source>
        <dbReference type="ARBA" id="ARBA00025157"/>
    </source>
</evidence>
<evidence type="ECO:0000259" key="9">
    <source>
        <dbReference type="PROSITE" id="PS50893"/>
    </source>
</evidence>
<dbReference type="PROSITE" id="PS50893">
    <property type="entry name" value="ABC_TRANSPORTER_2"/>
    <property type="match status" value="1"/>
</dbReference>
<dbReference type="InterPro" id="IPR003593">
    <property type="entry name" value="AAA+_ATPase"/>
</dbReference>
<evidence type="ECO:0000256" key="4">
    <source>
        <dbReference type="ARBA" id="ARBA00022741"/>
    </source>
</evidence>
<dbReference type="GO" id="GO:0005524">
    <property type="term" value="F:ATP binding"/>
    <property type="evidence" value="ECO:0007669"/>
    <property type="project" value="UniProtKB-KW"/>
</dbReference>